<sequence length="129" mass="14603">MHFLQSESFGLPFLPQSHDWMQLDLELPPHKHRAMQRSTGPHDGHPHFICLTMQSLHLLPSYGQAWAGDTISHNSSSTIGTIVVADGFFSIYAKSQISPCYGVFLLVHQKSEFTVPSWPIPEQVFIFVR</sequence>
<dbReference type="AlphaFoldDB" id="A0AA88D059"/>
<keyword evidence="2" id="KW-1185">Reference proteome</keyword>
<dbReference type="Proteomes" id="UP001187192">
    <property type="component" value="Unassembled WGS sequence"/>
</dbReference>
<reference evidence="1" key="1">
    <citation type="submission" date="2023-07" db="EMBL/GenBank/DDBJ databases">
        <title>draft genome sequence of fig (Ficus carica).</title>
        <authorList>
            <person name="Takahashi T."/>
            <person name="Nishimura K."/>
        </authorList>
    </citation>
    <scope>NUCLEOTIDE SEQUENCE</scope>
</reference>
<accession>A0AA88D059</accession>
<evidence type="ECO:0000313" key="2">
    <source>
        <dbReference type="Proteomes" id="UP001187192"/>
    </source>
</evidence>
<organism evidence="1 2">
    <name type="scientific">Ficus carica</name>
    <name type="common">Common fig</name>
    <dbReference type="NCBI Taxonomy" id="3494"/>
    <lineage>
        <taxon>Eukaryota</taxon>
        <taxon>Viridiplantae</taxon>
        <taxon>Streptophyta</taxon>
        <taxon>Embryophyta</taxon>
        <taxon>Tracheophyta</taxon>
        <taxon>Spermatophyta</taxon>
        <taxon>Magnoliopsida</taxon>
        <taxon>eudicotyledons</taxon>
        <taxon>Gunneridae</taxon>
        <taxon>Pentapetalae</taxon>
        <taxon>rosids</taxon>
        <taxon>fabids</taxon>
        <taxon>Rosales</taxon>
        <taxon>Moraceae</taxon>
        <taxon>Ficeae</taxon>
        <taxon>Ficus</taxon>
    </lineage>
</organism>
<dbReference type="Gramene" id="FCD_00005986-RA">
    <property type="protein sequence ID" value="FCD_00005986-RA:cds"/>
    <property type="gene ID" value="FCD_00005986"/>
</dbReference>
<dbReference type="EMBL" id="BTGU01000006">
    <property type="protein sequence ID" value="GMN36462.1"/>
    <property type="molecule type" value="Genomic_DNA"/>
</dbReference>
<gene>
    <name evidence="1" type="ORF">TIFTF001_006039</name>
</gene>
<name>A0AA88D059_FICCA</name>
<proteinExistence type="predicted"/>
<protein>
    <submittedName>
        <fullName evidence="1">Uncharacterized protein</fullName>
    </submittedName>
</protein>
<evidence type="ECO:0000313" key="1">
    <source>
        <dbReference type="EMBL" id="GMN36462.1"/>
    </source>
</evidence>
<comment type="caution">
    <text evidence="1">The sequence shown here is derived from an EMBL/GenBank/DDBJ whole genome shotgun (WGS) entry which is preliminary data.</text>
</comment>